<comment type="caution">
    <text evidence="2">The sequence shown here is derived from an EMBL/GenBank/DDBJ whole genome shotgun (WGS) entry which is preliminary data.</text>
</comment>
<feature type="region of interest" description="Disordered" evidence="1">
    <location>
        <begin position="41"/>
        <end position="70"/>
    </location>
</feature>
<name>A0AAD6YK83_9AGAR</name>
<proteinExistence type="predicted"/>
<reference evidence="2" key="1">
    <citation type="submission" date="2023-03" db="EMBL/GenBank/DDBJ databases">
        <title>Massive genome expansion in bonnet fungi (Mycena s.s.) driven by repeated elements and novel gene families across ecological guilds.</title>
        <authorList>
            <consortium name="Lawrence Berkeley National Laboratory"/>
            <person name="Harder C.B."/>
            <person name="Miyauchi S."/>
            <person name="Viragh M."/>
            <person name="Kuo A."/>
            <person name="Thoen E."/>
            <person name="Andreopoulos B."/>
            <person name="Lu D."/>
            <person name="Skrede I."/>
            <person name="Drula E."/>
            <person name="Henrissat B."/>
            <person name="Morin E."/>
            <person name="Kohler A."/>
            <person name="Barry K."/>
            <person name="LaButti K."/>
            <person name="Morin E."/>
            <person name="Salamov A."/>
            <person name="Lipzen A."/>
            <person name="Mereny Z."/>
            <person name="Hegedus B."/>
            <person name="Baldrian P."/>
            <person name="Stursova M."/>
            <person name="Weitz H."/>
            <person name="Taylor A."/>
            <person name="Grigoriev I.V."/>
            <person name="Nagy L.G."/>
            <person name="Martin F."/>
            <person name="Kauserud H."/>
        </authorList>
    </citation>
    <scope>NUCLEOTIDE SEQUENCE</scope>
    <source>
        <strain evidence="2">9144</strain>
    </source>
</reference>
<keyword evidence="3" id="KW-1185">Reference proteome</keyword>
<accession>A0AAD6YK83</accession>
<gene>
    <name evidence="2" type="ORF">GGX14DRAFT_390371</name>
</gene>
<dbReference type="Proteomes" id="UP001219525">
    <property type="component" value="Unassembled WGS sequence"/>
</dbReference>
<evidence type="ECO:0000313" key="3">
    <source>
        <dbReference type="Proteomes" id="UP001219525"/>
    </source>
</evidence>
<sequence>MSGWSQSASFEASIDVMGASSRTYSAQCEFAPPGVYAAWGVGPSNQPPGDPGAAPGLTPPLPTEIAGGRRGARMLRLPGGRLGKEVCKRLYRHVDLSADHHLIPKDLVDSVVYRPPRRPVWVPAEGGHYAL</sequence>
<dbReference type="EMBL" id="JARJCW010000012">
    <property type="protein sequence ID" value="KAJ7218600.1"/>
    <property type="molecule type" value="Genomic_DNA"/>
</dbReference>
<organism evidence="2 3">
    <name type="scientific">Mycena pura</name>
    <dbReference type="NCBI Taxonomy" id="153505"/>
    <lineage>
        <taxon>Eukaryota</taxon>
        <taxon>Fungi</taxon>
        <taxon>Dikarya</taxon>
        <taxon>Basidiomycota</taxon>
        <taxon>Agaricomycotina</taxon>
        <taxon>Agaricomycetes</taxon>
        <taxon>Agaricomycetidae</taxon>
        <taxon>Agaricales</taxon>
        <taxon>Marasmiineae</taxon>
        <taxon>Mycenaceae</taxon>
        <taxon>Mycena</taxon>
    </lineage>
</organism>
<dbReference type="AlphaFoldDB" id="A0AAD6YK83"/>
<protein>
    <submittedName>
        <fullName evidence="2">Uncharacterized protein</fullName>
    </submittedName>
</protein>
<evidence type="ECO:0000313" key="2">
    <source>
        <dbReference type="EMBL" id="KAJ7218600.1"/>
    </source>
</evidence>
<evidence type="ECO:0000256" key="1">
    <source>
        <dbReference type="SAM" id="MobiDB-lite"/>
    </source>
</evidence>